<evidence type="ECO:0000313" key="2">
    <source>
        <dbReference type="EMBL" id="SFG10542.1"/>
    </source>
</evidence>
<sequence length="44" mass="5083">MGKKTRPLTCLRHQRFPVKKVDKGNTKQIKNNQGTNNNNSTETR</sequence>
<keyword evidence="3" id="KW-1185">Reference proteome</keyword>
<feature type="compositionally biased region" description="Low complexity" evidence="1">
    <location>
        <begin position="26"/>
        <end position="44"/>
    </location>
</feature>
<protein>
    <submittedName>
        <fullName evidence="2">Uncharacterized protein</fullName>
    </submittedName>
</protein>
<dbReference type="EMBL" id="FOOX01000002">
    <property type="protein sequence ID" value="SFG10542.1"/>
    <property type="molecule type" value="Genomic_DNA"/>
</dbReference>
<dbReference type="AlphaFoldDB" id="A0A1I2P2Y5"/>
<dbReference type="STRING" id="341036.SAMN05660649_00692"/>
<gene>
    <name evidence="2" type="ORF">SAMN05660649_00692</name>
</gene>
<feature type="region of interest" description="Disordered" evidence="1">
    <location>
        <begin position="18"/>
        <end position="44"/>
    </location>
</feature>
<evidence type="ECO:0000313" key="3">
    <source>
        <dbReference type="Proteomes" id="UP000199337"/>
    </source>
</evidence>
<reference evidence="3" key="1">
    <citation type="submission" date="2016-10" db="EMBL/GenBank/DDBJ databases">
        <authorList>
            <person name="Varghese N."/>
            <person name="Submissions S."/>
        </authorList>
    </citation>
    <scope>NUCLEOTIDE SEQUENCE [LARGE SCALE GENOMIC DNA]</scope>
    <source>
        <strain evidence="3">DSM 17038</strain>
    </source>
</reference>
<accession>A0A1I2P2Y5</accession>
<evidence type="ECO:0000256" key="1">
    <source>
        <dbReference type="SAM" id="MobiDB-lite"/>
    </source>
</evidence>
<organism evidence="2 3">
    <name type="scientific">Desulfotruncus arcticus DSM 17038</name>
    <dbReference type="NCBI Taxonomy" id="1121424"/>
    <lineage>
        <taxon>Bacteria</taxon>
        <taxon>Bacillati</taxon>
        <taxon>Bacillota</taxon>
        <taxon>Clostridia</taxon>
        <taxon>Eubacteriales</taxon>
        <taxon>Desulfallaceae</taxon>
        <taxon>Desulfotruncus</taxon>
    </lineage>
</organism>
<name>A0A1I2P2Y5_9FIRM</name>
<proteinExistence type="predicted"/>
<dbReference type="Proteomes" id="UP000199337">
    <property type="component" value="Unassembled WGS sequence"/>
</dbReference>